<organism evidence="1 2">
    <name type="scientific">Halosquirtibacter laminarini</name>
    <dbReference type="NCBI Taxonomy" id="3374600"/>
    <lineage>
        <taxon>Bacteria</taxon>
        <taxon>Pseudomonadati</taxon>
        <taxon>Bacteroidota</taxon>
        <taxon>Bacteroidia</taxon>
        <taxon>Marinilabiliales</taxon>
        <taxon>Prolixibacteraceae</taxon>
        <taxon>Halosquirtibacter</taxon>
    </lineage>
</organism>
<keyword evidence="2" id="KW-1185">Reference proteome</keyword>
<evidence type="ECO:0000313" key="1">
    <source>
        <dbReference type="EMBL" id="QZE14050.1"/>
    </source>
</evidence>
<dbReference type="Proteomes" id="UP000826212">
    <property type="component" value="Chromosome"/>
</dbReference>
<reference evidence="1" key="1">
    <citation type="submission" date="2021-08" db="EMBL/GenBank/DDBJ databases">
        <title>Novel anaerobic bacterium isolated from sea squirt in East Sea, Republic of Korea.</title>
        <authorList>
            <person name="Nguyen T.H."/>
            <person name="Li Z."/>
            <person name="Lee Y.-J."/>
            <person name="Ko J."/>
            <person name="Kim S.-G."/>
        </authorList>
    </citation>
    <scope>NUCLEOTIDE SEQUENCE</scope>
    <source>
        <strain evidence="1">KCTC 25031</strain>
    </source>
</reference>
<evidence type="ECO:0000313" key="2">
    <source>
        <dbReference type="Proteomes" id="UP000826212"/>
    </source>
</evidence>
<proteinExistence type="predicted"/>
<gene>
    <name evidence="1" type="ORF">K4L44_16205</name>
</gene>
<name>A0AC61NEN2_9BACT</name>
<accession>A0AC61NEN2</accession>
<sequence>MRNIHLLTSFIILIIASSCSTTGKLRTKNKMNLIKVEAGMSQDEVLALTKGITKTTTEFGQLYNNPYYKTINTLKNGSVVTTLWFYTDKISADGKINMNELTPVVLEDNSVIGIGWKSYLDYCDVKDITPEDYRGEPNTEKKK</sequence>
<protein>
    <submittedName>
        <fullName evidence="1">DUF3192 domain-containing protein</fullName>
    </submittedName>
</protein>
<dbReference type="EMBL" id="CP081303">
    <property type="protein sequence ID" value="QZE14050.1"/>
    <property type="molecule type" value="Genomic_DNA"/>
</dbReference>